<evidence type="ECO:0000259" key="5">
    <source>
        <dbReference type="PROSITE" id="PS51379"/>
    </source>
</evidence>
<dbReference type="EMBL" id="SGBC01000001">
    <property type="protein sequence ID" value="RZD17310.1"/>
    <property type="molecule type" value="Genomic_DNA"/>
</dbReference>
<keyword evidence="1" id="KW-0004">4Fe-4S</keyword>
<dbReference type="Pfam" id="PF12838">
    <property type="entry name" value="Fer4_7"/>
    <property type="match status" value="1"/>
</dbReference>
<evidence type="ECO:0000256" key="2">
    <source>
        <dbReference type="ARBA" id="ARBA00022723"/>
    </source>
</evidence>
<dbReference type="InterPro" id="IPR050572">
    <property type="entry name" value="Fe-S_Ferredoxin"/>
</dbReference>
<dbReference type="AlphaFoldDB" id="A0A519BJ65"/>
<sequence>MSIMDGFSGNIEEYIVAPRKSGSKWVPHFLVAFDQESCISCGRCIKVCPGGVYVFEDEGDKMVVRIENMDDCLGDMSCEKVCPKNKTMHLHKFEPLQKQ</sequence>
<gene>
    <name evidence="6" type="ORF">EVJ46_03520</name>
</gene>
<dbReference type="GO" id="GO:0051539">
    <property type="term" value="F:4 iron, 4 sulfur cluster binding"/>
    <property type="evidence" value="ECO:0007669"/>
    <property type="project" value="UniProtKB-KW"/>
</dbReference>
<dbReference type="Proteomes" id="UP000316562">
    <property type="component" value="Unassembled WGS sequence"/>
</dbReference>
<feature type="domain" description="4Fe-4S ferredoxin-type" evidence="5">
    <location>
        <begin position="29"/>
        <end position="58"/>
    </location>
</feature>
<evidence type="ECO:0000256" key="4">
    <source>
        <dbReference type="ARBA" id="ARBA00023014"/>
    </source>
</evidence>
<comment type="caution">
    <text evidence="6">The sequence shown here is derived from an EMBL/GenBank/DDBJ whole genome shotgun (WGS) entry which is preliminary data.</text>
</comment>
<evidence type="ECO:0000313" key="6">
    <source>
        <dbReference type="EMBL" id="RZD17310.1"/>
    </source>
</evidence>
<keyword evidence="4" id="KW-0411">Iron-sulfur</keyword>
<organism evidence="6 7">
    <name type="scientific">Acididesulfobacter guangdongensis</name>
    <dbReference type="NCBI Taxonomy" id="2597225"/>
    <lineage>
        <taxon>Bacteria</taxon>
        <taxon>Deltaproteobacteria</taxon>
        <taxon>Candidatus Acidulodesulfobacterales</taxon>
        <taxon>Candidatus Acididesulfobacter</taxon>
    </lineage>
</organism>
<dbReference type="InterPro" id="IPR017900">
    <property type="entry name" value="4Fe4S_Fe_S_CS"/>
</dbReference>
<dbReference type="PANTHER" id="PTHR43687">
    <property type="entry name" value="ADENYLYLSULFATE REDUCTASE, BETA SUBUNIT"/>
    <property type="match status" value="1"/>
</dbReference>
<reference evidence="6 7" key="1">
    <citation type="journal article" date="2019" name="ISME J.">
        <title>Insights into ecological role of a new deltaproteobacterial order Candidatus Acidulodesulfobacterales by metagenomics and metatranscriptomics.</title>
        <authorList>
            <person name="Tan S."/>
            <person name="Liu J."/>
            <person name="Fang Y."/>
            <person name="Hedlund B.P."/>
            <person name="Lian Z.H."/>
            <person name="Huang L.Y."/>
            <person name="Li J.T."/>
            <person name="Huang L.N."/>
            <person name="Li W.J."/>
            <person name="Jiang H.C."/>
            <person name="Dong H.L."/>
            <person name="Shu W.S."/>
        </authorList>
    </citation>
    <scope>NUCLEOTIDE SEQUENCE [LARGE SCALE GENOMIC DNA]</scope>
    <source>
        <strain evidence="6">AP2</strain>
    </source>
</reference>
<evidence type="ECO:0000256" key="3">
    <source>
        <dbReference type="ARBA" id="ARBA00023004"/>
    </source>
</evidence>
<dbReference type="GO" id="GO:0046872">
    <property type="term" value="F:metal ion binding"/>
    <property type="evidence" value="ECO:0007669"/>
    <property type="project" value="UniProtKB-KW"/>
</dbReference>
<dbReference type="PROSITE" id="PS00198">
    <property type="entry name" value="4FE4S_FER_1"/>
    <property type="match status" value="1"/>
</dbReference>
<dbReference type="Gene3D" id="3.30.70.20">
    <property type="match status" value="1"/>
</dbReference>
<keyword evidence="3" id="KW-0408">Iron</keyword>
<dbReference type="PANTHER" id="PTHR43687:SF1">
    <property type="entry name" value="FERREDOXIN III"/>
    <property type="match status" value="1"/>
</dbReference>
<protein>
    <submittedName>
        <fullName evidence="6">4Fe-4S dicluster domain-containing protein</fullName>
    </submittedName>
</protein>
<name>A0A519BJ65_ACIG2</name>
<dbReference type="SUPFAM" id="SSF54862">
    <property type="entry name" value="4Fe-4S ferredoxins"/>
    <property type="match status" value="1"/>
</dbReference>
<keyword evidence="2" id="KW-0479">Metal-binding</keyword>
<evidence type="ECO:0000313" key="7">
    <source>
        <dbReference type="Proteomes" id="UP000316562"/>
    </source>
</evidence>
<proteinExistence type="predicted"/>
<evidence type="ECO:0000256" key="1">
    <source>
        <dbReference type="ARBA" id="ARBA00022485"/>
    </source>
</evidence>
<accession>A0A519BJ65</accession>
<dbReference type="InterPro" id="IPR017896">
    <property type="entry name" value="4Fe4S_Fe-S-bd"/>
</dbReference>
<dbReference type="PROSITE" id="PS51379">
    <property type="entry name" value="4FE4S_FER_2"/>
    <property type="match status" value="1"/>
</dbReference>